<evidence type="ECO:0000313" key="2">
    <source>
        <dbReference type="EMBL" id="KZO90042.1"/>
    </source>
</evidence>
<sequence length="453" mass="49153">MMRAAATHEFFFSSYTHRACVIAANGLFYWASPRASSALVGQSYSGWSPPRCFLFRDFVGEVTSLRPLELAAVIMVRHSKTANKTDDMPSSSRSIPFRNLGPAHADIDGMPALIAQMAARGAFVVDILHLFAHPDELEQLLPLKLEIRPDKMDEPLFVMDKGRPMSAGSFAMTLSQIGKSLGWDGLHINCYRWSNSTRLIDTVDRHVYTYLMSHTAGSNVAETTYQPAIRPYDPIAKTLGLHPHAETYKKMAGISYNATKQPAHRNPQEDAAFLALRQDTVLERLIEAHVKAMGAVGAKYGDHGSAVAAHPEDPIVVELVDARCDMMDRYTSLLTGEGKPVAELQKRAAASSPEKVEGLASAAEASLPPSVQVSPLQPMLDVPEEATIGESSTAALVSGSAQSPRDEGVPTPLERAAIDVTTTLFKPDSSAAALIAEIDPERYSKTLFFTTAS</sequence>
<proteinExistence type="predicted"/>
<feature type="compositionally biased region" description="Polar residues" evidence="1">
    <location>
        <begin position="390"/>
        <end position="403"/>
    </location>
</feature>
<feature type="region of interest" description="Disordered" evidence="1">
    <location>
        <begin position="390"/>
        <end position="412"/>
    </location>
</feature>
<dbReference type="EMBL" id="KV417354">
    <property type="protein sequence ID" value="KZO90042.1"/>
    <property type="molecule type" value="Genomic_DNA"/>
</dbReference>
<evidence type="ECO:0000313" key="3">
    <source>
        <dbReference type="Proteomes" id="UP000076738"/>
    </source>
</evidence>
<protein>
    <submittedName>
        <fullName evidence="2">Uncharacterized protein</fullName>
    </submittedName>
</protein>
<dbReference type="AlphaFoldDB" id="A0A167G0C4"/>
<gene>
    <name evidence="2" type="ORF">CALVIDRAFT_415686</name>
</gene>
<name>A0A167G0C4_CALVF</name>
<dbReference type="Proteomes" id="UP000076738">
    <property type="component" value="Unassembled WGS sequence"/>
</dbReference>
<evidence type="ECO:0000256" key="1">
    <source>
        <dbReference type="SAM" id="MobiDB-lite"/>
    </source>
</evidence>
<accession>A0A167G0C4</accession>
<organism evidence="2 3">
    <name type="scientific">Calocera viscosa (strain TUFC12733)</name>
    <dbReference type="NCBI Taxonomy" id="1330018"/>
    <lineage>
        <taxon>Eukaryota</taxon>
        <taxon>Fungi</taxon>
        <taxon>Dikarya</taxon>
        <taxon>Basidiomycota</taxon>
        <taxon>Agaricomycotina</taxon>
        <taxon>Dacrymycetes</taxon>
        <taxon>Dacrymycetales</taxon>
        <taxon>Dacrymycetaceae</taxon>
        <taxon>Calocera</taxon>
    </lineage>
</organism>
<reference evidence="2 3" key="1">
    <citation type="journal article" date="2016" name="Mol. Biol. Evol.">
        <title>Comparative Genomics of Early-Diverging Mushroom-Forming Fungi Provides Insights into the Origins of Lignocellulose Decay Capabilities.</title>
        <authorList>
            <person name="Nagy L.G."/>
            <person name="Riley R."/>
            <person name="Tritt A."/>
            <person name="Adam C."/>
            <person name="Daum C."/>
            <person name="Floudas D."/>
            <person name="Sun H."/>
            <person name="Yadav J.S."/>
            <person name="Pangilinan J."/>
            <person name="Larsson K.H."/>
            <person name="Matsuura K."/>
            <person name="Barry K."/>
            <person name="Labutti K."/>
            <person name="Kuo R."/>
            <person name="Ohm R.A."/>
            <person name="Bhattacharya S.S."/>
            <person name="Shirouzu T."/>
            <person name="Yoshinaga Y."/>
            <person name="Martin F.M."/>
            <person name="Grigoriev I.V."/>
            <person name="Hibbett D.S."/>
        </authorList>
    </citation>
    <scope>NUCLEOTIDE SEQUENCE [LARGE SCALE GENOMIC DNA]</scope>
    <source>
        <strain evidence="2 3">TUFC12733</strain>
    </source>
</reference>
<keyword evidence="3" id="KW-1185">Reference proteome</keyword>